<evidence type="ECO:0000256" key="1">
    <source>
        <dbReference type="SAM" id="MobiDB-lite"/>
    </source>
</evidence>
<dbReference type="Proteomes" id="UP000233551">
    <property type="component" value="Unassembled WGS sequence"/>
</dbReference>
<name>A0A2I0IX06_PUNGR</name>
<gene>
    <name evidence="2" type="ORF">CRG98_031323</name>
</gene>
<protein>
    <submittedName>
        <fullName evidence="2">Uncharacterized protein</fullName>
    </submittedName>
</protein>
<feature type="region of interest" description="Disordered" evidence="1">
    <location>
        <begin position="1"/>
        <end position="46"/>
    </location>
</feature>
<organism evidence="2 3">
    <name type="scientific">Punica granatum</name>
    <name type="common">Pomegranate</name>
    <dbReference type="NCBI Taxonomy" id="22663"/>
    <lineage>
        <taxon>Eukaryota</taxon>
        <taxon>Viridiplantae</taxon>
        <taxon>Streptophyta</taxon>
        <taxon>Embryophyta</taxon>
        <taxon>Tracheophyta</taxon>
        <taxon>Spermatophyta</taxon>
        <taxon>Magnoliopsida</taxon>
        <taxon>eudicotyledons</taxon>
        <taxon>Gunneridae</taxon>
        <taxon>Pentapetalae</taxon>
        <taxon>rosids</taxon>
        <taxon>malvids</taxon>
        <taxon>Myrtales</taxon>
        <taxon>Lythraceae</taxon>
        <taxon>Punica</taxon>
    </lineage>
</organism>
<sequence>MAQNNQPANSKENTPPTPVYYQPSMTHALPPSTPAGAPPADSGEIPPLVLTLEAQAPSTFTEGAARIVALEGDISALKGTINQLAADMAEDVRERLVGTRTCRREGGEARGACAGARIPLGWHYSPESDDFARNALIDLKQ</sequence>
<keyword evidence="3" id="KW-1185">Reference proteome</keyword>
<comment type="caution">
    <text evidence="2">The sequence shown here is derived from an EMBL/GenBank/DDBJ whole genome shotgun (WGS) entry which is preliminary data.</text>
</comment>
<proteinExistence type="predicted"/>
<reference evidence="2 3" key="1">
    <citation type="submission" date="2017-11" db="EMBL/GenBank/DDBJ databases">
        <title>De-novo sequencing of pomegranate (Punica granatum L.) genome.</title>
        <authorList>
            <person name="Akparov Z."/>
            <person name="Amiraslanov A."/>
            <person name="Hajiyeva S."/>
            <person name="Abbasov M."/>
            <person name="Kaur K."/>
            <person name="Hamwieh A."/>
            <person name="Solovyev V."/>
            <person name="Salamov A."/>
            <person name="Braich B."/>
            <person name="Kosarev P."/>
            <person name="Mahmoud A."/>
            <person name="Hajiyev E."/>
            <person name="Babayeva S."/>
            <person name="Izzatullayeva V."/>
            <person name="Mammadov A."/>
            <person name="Mammadov A."/>
            <person name="Sharifova S."/>
            <person name="Ojaghi J."/>
            <person name="Eynullazada K."/>
            <person name="Bayramov B."/>
            <person name="Abdulazimova A."/>
            <person name="Shahmuradov I."/>
        </authorList>
    </citation>
    <scope>NUCLEOTIDE SEQUENCE [LARGE SCALE GENOMIC DNA]</scope>
    <source>
        <strain evidence="3">cv. AG2017</strain>
        <tissue evidence="2">Leaf</tissue>
    </source>
</reference>
<feature type="compositionally biased region" description="Polar residues" evidence="1">
    <location>
        <begin position="1"/>
        <end position="14"/>
    </location>
</feature>
<evidence type="ECO:0000313" key="2">
    <source>
        <dbReference type="EMBL" id="PKI48293.1"/>
    </source>
</evidence>
<dbReference type="EMBL" id="PGOL01002415">
    <property type="protein sequence ID" value="PKI48293.1"/>
    <property type="molecule type" value="Genomic_DNA"/>
</dbReference>
<accession>A0A2I0IX06</accession>
<evidence type="ECO:0000313" key="3">
    <source>
        <dbReference type="Proteomes" id="UP000233551"/>
    </source>
</evidence>
<dbReference type="AlphaFoldDB" id="A0A2I0IX06"/>